<feature type="region of interest" description="Disordered" evidence="1">
    <location>
        <begin position="39"/>
        <end position="58"/>
    </location>
</feature>
<comment type="caution">
    <text evidence="2">The sequence shown here is derived from an EMBL/GenBank/DDBJ whole genome shotgun (WGS) entry which is preliminary data.</text>
</comment>
<name>A0ABR1L9E2_9PEZI</name>
<dbReference type="Proteomes" id="UP001365128">
    <property type="component" value="Unassembled WGS sequence"/>
</dbReference>
<reference evidence="2 3" key="1">
    <citation type="submission" date="2024-04" db="EMBL/GenBank/DDBJ databases">
        <title>Phyllosticta paracitricarpa is synonymous to the EU quarantine fungus P. citricarpa based on phylogenomic analyses.</title>
        <authorList>
            <consortium name="Lawrence Berkeley National Laboratory"/>
            <person name="Van Ingen-Buijs V.A."/>
            <person name="Van Westerhoven A.C."/>
            <person name="Haridas S."/>
            <person name="Skiadas P."/>
            <person name="Martin F."/>
            <person name="Groenewald J.Z."/>
            <person name="Crous P.W."/>
            <person name="Seidl M.F."/>
        </authorList>
    </citation>
    <scope>NUCLEOTIDE SEQUENCE [LARGE SCALE GENOMIC DNA]</scope>
    <source>
        <strain evidence="2 3">CBS 122670</strain>
    </source>
</reference>
<gene>
    <name evidence="2" type="ORF">IWX46DRAFT_630661</name>
</gene>
<keyword evidence="3" id="KW-1185">Reference proteome</keyword>
<accession>A0ABR1L9E2</accession>
<sequence>MTSLVVDHPTRGAQTSYLPSVLLLDRAFFRKLQSQVRGPETGRIEMDEDERTGRNRDNDDGAATLLLFSNLTVAVVGPSNIFSYFNMPYSETRLPTMQRSCIISGSVRPRAARRVESSDQVKSSRASVGVSVGAVRKVFLSQAARHK</sequence>
<protein>
    <submittedName>
        <fullName evidence="2">Uncharacterized protein</fullName>
    </submittedName>
</protein>
<organism evidence="2 3">
    <name type="scientific">Phyllosticta citricarpa</name>
    <dbReference type="NCBI Taxonomy" id="55181"/>
    <lineage>
        <taxon>Eukaryota</taxon>
        <taxon>Fungi</taxon>
        <taxon>Dikarya</taxon>
        <taxon>Ascomycota</taxon>
        <taxon>Pezizomycotina</taxon>
        <taxon>Dothideomycetes</taxon>
        <taxon>Dothideomycetes incertae sedis</taxon>
        <taxon>Botryosphaeriales</taxon>
        <taxon>Phyllostictaceae</taxon>
        <taxon>Phyllosticta</taxon>
    </lineage>
</organism>
<evidence type="ECO:0000313" key="3">
    <source>
        <dbReference type="Proteomes" id="UP001365128"/>
    </source>
</evidence>
<evidence type="ECO:0000256" key="1">
    <source>
        <dbReference type="SAM" id="MobiDB-lite"/>
    </source>
</evidence>
<evidence type="ECO:0000313" key="2">
    <source>
        <dbReference type="EMBL" id="KAK7531861.1"/>
    </source>
</evidence>
<proteinExistence type="predicted"/>
<dbReference type="EMBL" id="JBBPDW010000053">
    <property type="protein sequence ID" value="KAK7531861.1"/>
    <property type="molecule type" value="Genomic_DNA"/>
</dbReference>
<feature type="compositionally biased region" description="Basic and acidic residues" evidence="1">
    <location>
        <begin position="40"/>
        <end position="58"/>
    </location>
</feature>